<organism evidence="2 3">
    <name type="scientific">Actinacidiphila yanglinensis</name>
    <dbReference type="NCBI Taxonomy" id="310779"/>
    <lineage>
        <taxon>Bacteria</taxon>
        <taxon>Bacillati</taxon>
        <taxon>Actinomycetota</taxon>
        <taxon>Actinomycetes</taxon>
        <taxon>Kitasatosporales</taxon>
        <taxon>Streptomycetaceae</taxon>
        <taxon>Actinacidiphila</taxon>
    </lineage>
</organism>
<dbReference type="GO" id="GO:0016747">
    <property type="term" value="F:acyltransferase activity, transferring groups other than amino-acyl groups"/>
    <property type="evidence" value="ECO:0007669"/>
    <property type="project" value="InterPro"/>
</dbReference>
<sequence>MAEVVRLRRVMFAAMTGADAPGPWEAEARRLLARQLAVPEPSTGVFVVDAADREGLAACAVGTMEERLPSPSSPAGRFGFVFNVCTDPAYRGRGYARAATEALLDWFAARGVSRVDLHATPDAEHLYRELGFAAHSTALSLNVSGRTRS</sequence>
<keyword evidence="3" id="KW-1185">Reference proteome</keyword>
<evidence type="ECO:0000313" key="2">
    <source>
        <dbReference type="EMBL" id="SEG81779.1"/>
    </source>
</evidence>
<dbReference type="Pfam" id="PF00583">
    <property type="entry name" value="Acetyltransf_1"/>
    <property type="match status" value="1"/>
</dbReference>
<gene>
    <name evidence="2" type="ORF">SAMN05216223_11315</name>
</gene>
<dbReference type="EMBL" id="FNVU01000013">
    <property type="protein sequence ID" value="SEG81779.1"/>
    <property type="molecule type" value="Genomic_DNA"/>
</dbReference>
<keyword evidence="2" id="KW-0808">Transferase</keyword>
<evidence type="ECO:0000259" key="1">
    <source>
        <dbReference type="PROSITE" id="PS51186"/>
    </source>
</evidence>
<dbReference type="PROSITE" id="PS51186">
    <property type="entry name" value="GNAT"/>
    <property type="match status" value="1"/>
</dbReference>
<feature type="domain" description="N-acetyltransferase" evidence="1">
    <location>
        <begin position="1"/>
        <end position="149"/>
    </location>
</feature>
<dbReference type="Gene3D" id="3.40.630.30">
    <property type="match status" value="1"/>
</dbReference>
<dbReference type="InterPro" id="IPR016181">
    <property type="entry name" value="Acyl_CoA_acyltransferase"/>
</dbReference>
<protein>
    <submittedName>
        <fullName evidence="2">Acetyltransferase (GNAT) family protein</fullName>
    </submittedName>
</protein>
<accession>A0A1H6D978</accession>
<name>A0A1H6D978_9ACTN</name>
<evidence type="ECO:0000313" key="3">
    <source>
        <dbReference type="Proteomes" id="UP000236754"/>
    </source>
</evidence>
<proteinExistence type="predicted"/>
<reference evidence="2 3" key="1">
    <citation type="submission" date="2016-10" db="EMBL/GenBank/DDBJ databases">
        <authorList>
            <person name="de Groot N.N."/>
        </authorList>
    </citation>
    <scope>NUCLEOTIDE SEQUENCE [LARGE SCALE GENOMIC DNA]</scope>
    <source>
        <strain evidence="2 3">CGMCC 4.2023</strain>
    </source>
</reference>
<dbReference type="AlphaFoldDB" id="A0A1H6D978"/>
<dbReference type="Proteomes" id="UP000236754">
    <property type="component" value="Unassembled WGS sequence"/>
</dbReference>
<dbReference type="SUPFAM" id="SSF55729">
    <property type="entry name" value="Acyl-CoA N-acyltransferases (Nat)"/>
    <property type="match status" value="1"/>
</dbReference>
<dbReference type="InterPro" id="IPR000182">
    <property type="entry name" value="GNAT_dom"/>
</dbReference>
<dbReference type="CDD" id="cd04301">
    <property type="entry name" value="NAT_SF"/>
    <property type="match status" value="1"/>
</dbReference>